<feature type="non-terminal residue" evidence="2">
    <location>
        <position position="1"/>
    </location>
</feature>
<feature type="domain" description="Large ribosomal subunit protein bL25 beta" evidence="1">
    <location>
        <begin position="1"/>
        <end position="45"/>
    </location>
</feature>
<reference evidence="2" key="1">
    <citation type="journal article" date="2020" name="mSystems">
        <title>Genome- and Community-Level Interaction Insights into Carbon Utilization and Element Cycling Functions of Hydrothermarchaeota in Hydrothermal Sediment.</title>
        <authorList>
            <person name="Zhou Z."/>
            <person name="Liu Y."/>
            <person name="Xu W."/>
            <person name="Pan J."/>
            <person name="Luo Z.H."/>
            <person name="Li M."/>
        </authorList>
    </citation>
    <scope>NUCLEOTIDE SEQUENCE [LARGE SCALE GENOMIC DNA]</scope>
    <source>
        <strain evidence="2">SpSt-1257</strain>
    </source>
</reference>
<dbReference type="SUPFAM" id="SSF50715">
    <property type="entry name" value="Ribosomal protein L25-like"/>
    <property type="match status" value="1"/>
</dbReference>
<dbReference type="Proteomes" id="UP000885621">
    <property type="component" value="Unassembled WGS sequence"/>
</dbReference>
<protein>
    <submittedName>
        <fullName evidence="2">50S ribosomal protein L25</fullName>
    </submittedName>
</protein>
<dbReference type="Pfam" id="PF14693">
    <property type="entry name" value="Ribosomal_TL5_C"/>
    <property type="match status" value="1"/>
</dbReference>
<keyword evidence="2" id="KW-0689">Ribosomal protein</keyword>
<proteinExistence type="predicted"/>
<dbReference type="InterPro" id="IPR011035">
    <property type="entry name" value="Ribosomal_bL25/Gln-tRNA_synth"/>
</dbReference>
<gene>
    <name evidence="2" type="ORF">ENO34_04340</name>
</gene>
<dbReference type="EMBL" id="DSFC01000249">
    <property type="protein sequence ID" value="HEV09612.1"/>
    <property type="molecule type" value="Genomic_DNA"/>
</dbReference>
<sequence>IPEKIVVDVSNLEIGQVLHVRDIIPPENVKIMTPGDEVLAVVSEPEVEEVGEESSEGASA</sequence>
<dbReference type="GO" id="GO:0006412">
    <property type="term" value="P:translation"/>
    <property type="evidence" value="ECO:0007669"/>
    <property type="project" value="InterPro"/>
</dbReference>
<dbReference type="InterPro" id="IPR037121">
    <property type="entry name" value="Ribosomal_bL25_C"/>
</dbReference>
<comment type="caution">
    <text evidence="2">The sequence shown here is derived from an EMBL/GenBank/DDBJ whole genome shotgun (WGS) entry which is preliminary data.</text>
</comment>
<dbReference type="InterPro" id="IPR020057">
    <property type="entry name" value="Ribosomal_bL25_b-dom"/>
</dbReference>
<organism evidence="2">
    <name type="scientific">Sulfurihydrogenibium azorense</name>
    <dbReference type="NCBI Taxonomy" id="309806"/>
    <lineage>
        <taxon>Bacteria</taxon>
        <taxon>Pseudomonadati</taxon>
        <taxon>Aquificota</taxon>
        <taxon>Aquificia</taxon>
        <taxon>Aquificales</taxon>
        <taxon>Hydrogenothermaceae</taxon>
        <taxon>Sulfurihydrogenibium</taxon>
    </lineage>
</organism>
<dbReference type="AlphaFoldDB" id="A0A831YBG9"/>
<dbReference type="GO" id="GO:0005840">
    <property type="term" value="C:ribosome"/>
    <property type="evidence" value="ECO:0007669"/>
    <property type="project" value="UniProtKB-KW"/>
</dbReference>
<dbReference type="Gene3D" id="2.170.120.20">
    <property type="entry name" value="Ribosomal protein L25, beta domain"/>
    <property type="match status" value="1"/>
</dbReference>
<evidence type="ECO:0000259" key="1">
    <source>
        <dbReference type="Pfam" id="PF14693"/>
    </source>
</evidence>
<keyword evidence="2" id="KW-0687">Ribonucleoprotein</keyword>
<evidence type="ECO:0000313" key="2">
    <source>
        <dbReference type="EMBL" id="HEV09612.1"/>
    </source>
</evidence>
<name>A0A831YBG9_9AQUI</name>
<accession>A0A831YBG9</accession>